<dbReference type="PANTHER" id="PTHR33404:SF3">
    <property type="entry name" value="NMDA RECEPTOR SUBUNIT EPSILON-1, PUTATIVE (DUF3598)-RELATED"/>
    <property type="match status" value="1"/>
</dbReference>
<reference evidence="11 12" key="1">
    <citation type="journal article" date="2020" name="bioRxiv">
        <title>Sequence and annotation of 42 cannabis genomes reveals extensive copy number variation in cannabinoid synthesis and pathogen resistance genes.</title>
        <authorList>
            <person name="Mckernan K.J."/>
            <person name="Helbert Y."/>
            <person name="Kane L.T."/>
            <person name="Ebling H."/>
            <person name="Zhang L."/>
            <person name="Liu B."/>
            <person name="Eaton Z."/>
            <person name="Mclaughlin S."/>
            <person name="Kingan S."/>
            <person name="Baybayan P."/>
            <person name="Concepcion G."/>
            <person name="Jordan M."/>
            <person name="Riva A."/>
            <person name="Barbazuk W."/>
            <person name="Harkins T."/>
        </authorList>
    </citation>
    <scope>NUCLEOTIDE SEQUENCE [LARGE SCALE GENOMIC DNA]</scope>
    <source>
        <strain evidence="12">cv. Jamaican Lion 4</strain>
        <tissue evidence="11">Leaf</tissue>
    </source>
</reference>
<dbReference type="InterPro" id="IPR037039">
    <property type="entry name" value="CM_AroQ_sf_eucaryotic"/>
</dbReference>
<dbReference type="InterPro" id="IPR002701">
    <property type="entry name" value="CM_II_prokaryot"/>
</dbReference>
<comment type="caution">
    <text evidence="11">The sequence shown here is derived from an EMBL/GenBank/DDBJ whole genome shotgun (WGS) entry which is preliminary data.</text>
</comment>
<evidence type="ECO:0000256" key="1">
    <source>
        <dbReference type="ARBA" id="ARBA00000824"/>
    </source>
</evidence>
<dbReference type="FunFam" id="1.10.590.10:FF:000001">
    <property type="entry name" value="Chorismate mutase"/>
    <property type="match status" value="1"/>
</dbReference>
<organism evidence="11 12">
    <name type="scientific">Cannabis sativa</name>
    <name type="common">Hemp</name>
    <name type="synonym">Marijuana</name>
    <dbReference type="NCBI Taxonomy" id="3483"/>
    <lineage>
        <taxon>Eukaryota</taxon>
        <taxon>Viridiplantae</taxon>
        <taxon>Streptophyta</taxon>
        <taxon>Embryophyta</taxon>
        <taxon>Tracheophyta</taxon>
        <taxon>Spermatophyta</taxon>
        <taxon>Magnoliopsida</taxon>
        <taxon>eudicotyledons</taxon>
        <taxon>Gunneridae</taxon>
        <taxon>Pentapetalae</taxon>
        <taxon>rosids</taxon>
        <taxon>fabids</taxon>
        <taxon>Rosales</taxon>
        <taxon>Cannabaceae</taxon>
        <taxon>Cannabis</taxon>
    </lineage>
</organism>
<dbReference type="FunFam" id="2.40.128.20:FF:000017">
    <property type="entry name" value="OsWRKY4 family protein"/>
    <property type="match status" value="1"/>
</dbReference>
<dbReference type="InterPro" id="IPR008238">
    <property type="entry name" value="Chorismate_mutase_AroQ_euk"/>
</dbReference>
<dbReference type="InterPro" id="IPR008972">
    <property type="entry name" value="Cupredoxin"/>
</dbReference>
<dbReference type="GO" id="GO:0004106">
    <property type="term" value="F:chorismate mutase activity"/>
    <property type="evidence" value="ECO:0007669"/>
    <property type="project" value="UniProtKB-EC"/>
</dbReference>
<dbReference type="Pfam" id="PF21053">
    <property type="entry name" value="BFA1_C"/>
    <property type="match status" value="1"/>
</dbReference>
<feature type="transmembrane region" description="Helical" evidence="9">
    <location>
        <begin position="349"/>
        <end position="369"/>
    </location>
</feature>
<dbReference type="Pfam" id="PF01817">
    <property type="entry name" value="CM_2"/>
    <property type="match status" value="1"/>
</dbReference>
<evidence type="ECO:0000256" key="9">
    <source>
        <dbReference type="SAM" id="Phobius"/>
    </source>
</evidence>
<dbReference type="GO" id="GO:0046417">
    <property type="term" value="P:chorismate metabolic process"/>
    <property type="evidence" value="ECO:0007669"/>
    <property type="project" value="InterPro"/>
</dbReference>
<dbReference type="PROSITE" id="PS51485">
    <property type="entry name" value="PHYTOCYANIN"/>
    <property type="match status" value="1"/>
</dbReference>
<dbReference type="SUPFAM" id="SSF50814">
    <property type="entry name" value="Lipocalins"/>
    <property type="match status" value="2"/>
</dbReference>
<dbReference type="InterPro" id="IPR005527">
    <property type="entry name" value="MinE"/>
</dbReference>
<dbReference type="InterPro" id="IPR048378">
    <property type="entry name" value="BFA1-like_C"/>
</dbReference>
<dbReference type="GO" id="GO:0008652">
    <property type="term" value="P:amino acid biosynthetic process"/>
    <property type="evidence" value="ECO:0007669"/>
    <property type="project" value="UniProtKB-KW"/>
</dbReference>
<evidence type="ECO:0000313" key="12">
    <source>
        <dbReference type="Proteomes" id="UP000583929"/>
    </source>
</evidence>
<dbReference type="Pfam" id="PF12204">
    <property type="entry name" value="DUF3598_N"/>
    <property type="match status" value="1"/>
</dbReference>
<dbReference type="EC" id="5.4.99.5" evidence="4"/>
<dbReference type="Gene3D" id="3.30.1070.10">
    <property type="entry name" value="Cell division topological specificity factor MinE"/>
    <property type="match status" value="1"/>
</dbReference>
<dbReference type="Gene3D" id="2.40.128.20">
    <property type="match status" value="2"/>
</dbReference>
<evidence type="ECO:0000256" key="4">
    <source>
        <dbReference type="ARBA" id="ARBA00012404"/>
    </source>
</evidence>
<dbReference type="InterPro" id="IPR036707">
    <property type="entry name" value="MinE_sf"/>
</dbReference>
<evidence type="ECO:0000256" key="7">
    <source>
        <dbReference type="ARBA" id="ARBA00023235"/>
    </source>
</evidence>
<dbReference type="EMBL" id="JAATIQ010000062">
    <property type="protein sequence ID" value="KAF4390836.1"/>
    <property type="molecule type" value="Genomic_DNA"/>
</dbReference>
<dbReference type="InterPro" id="IPR036263">
    <property type="entry name" value="Chorismate_II_sf"/>
</dbReference>
<evidence type="ECO:0000256" key="3">
    <source>
        <dbReference type="ARBA" id="ARBA00008168"/>
    </source>
</evidence>
<keyword evidence="12" id="KW-1185">Reference proteome</keyword>
<dbReference type="GO" id="GO:0010020">
    <property type="term" value="P:chloroplast fission"/>
    <property type="evidence" value="ECO:0007669"/>
    <property type="project" value="TreeGrafter"/>
</dbReference>
<comment type="pathway">
    <text evidence="2">Metabolic intermediate biosynthesis; prephenate biosynthesis; prephenate from chorismate: step 1/1.</text>
</comment>
<keyword evidence="9" id="KW-0812">Transmembrane</keyword>
<dbReference type="GO" id="GO:0009073">
    <property type="term" value="P:aromatic amino acid family biosynthetic process"/>
    <property type="evidence" value="ECO:0007669"/>
    <property type="project" value="UniProtKB-KW"/>
</dbReference>
<dbReference type="GO" id="GO:1901747">
    <property type="term" value="P:prephenate(2-) biosynthetic process"/>
    <property type="evidence" value="ECO:0007669"/>
    <property type="project" value="UniProtKB-ARBA"/>
</dbReference>
<dbReference type="PROSITE" id="PS51169">
    <property type="entry name" value="CHORISMATE_MUT_3"/>
    <property type="match status" value="1"/>
</dbReference>
<dbReference type="SUPFAM" id="SSF49503">
    <property type="entry name" value="Cupredoxins"/>
    <property type="match status" value="1"/>
</dbReference>
<dbReference type="Pfam" id="PF02298">
    <property type="entry name" value="Cu_bind_like"/>
    <property type="match status" value="1"/>
</dbReference>
<accession>A0A7J6H6C0</accession>
<dbReference type="Gene3D" id="1.10.590.10">
    <property type="entry name" value="Chorismate mutase, AroQ class superfamily, eukaryotic"/>
    <property type="match status" value="1"/>
</dbReference>
<feature type="region of interest" description="Disordered" evidence="8">
    <location>
        <begin position="1030"/>
        <end position="1051"/>
    </location>
</feature>
<dbReference type="PANTHER" id="PTHR33404">
    <property type="entry name" value="CELL DIVISION TOPOLOGICAL SPECIFICITY FACTOR HOMOLOG, CHLOROPLASTIC"/>
    <property type="match status" value="1"/>
</dbReference>
<evidence type="ECO:0000256" key="6">
    <source>
        <dbReference type="ARBA" id="ARBA00023141"/>
    </source>
</evidence>
<dbReference type="InterPro" id="IPR022017">
    <property type="entry name" value="BFA1-like_DUF3598"/>
</dbReference>
<dbReference type="InterPro" id="IPR003245">
    <property type="entry name" value="Phytocyanin_dom"/>
</dbReference>
<dbReference type="GO" id="GO:0009055">
    <property type="term" value="F:electron transfer activity"/>
    <property type="evidence" value="ECO:0007669"/>
    <property type="project" value="InterPro"/>
</dbReference>
<dbReference type="Pfam" id="PF03776">
    <property type="entry name" value="MinE"/>
    <property type="match status" value="1"/>
</dbReference>
<proteinExistence type="inferred from homology"/>
<comment type="similarity">
    <text evidence="3">Belongs to the MinE family.</text>
</comment>
<evidence type="ECO:0000256" key="8">
    <source>
        <dbReference type="SAM" id="MobiDB-lite"/>
    </source>
</evidence>
<dbReference type="SUPFAM" id="SSF48600">
    <property type="entry name" value="Chorismate mutase II"/>
    <property type="match status" value="1"/>
</dbReference>
<dbReference type="Proteomes" id="UP000583929">
    <property type="component" value="Unassembled WGS sequence"/>
</dbReference>
<evidence type="ECO:0000313" key="11">
    <source>
        <dbReference type="EMBL" id="KAF4390836.1"/>
    </source>
</evidence>
<gene>
    <name evidence="11" type="ORF">G4B88_015726</name>
</gene>
<dbReference type="NCBIfam" id="TIGR01802">
    <property type="entry name" value="CM_pl-yst"/>
    <property type="match status" value="1"/>
</dbReference>
<keyword evidence="9" id="KW-0472">Membrane</keyword>
<dbReference type="GO" id="GO:0051301">
    <property type="term" value="P:cell division"/>
    <property type="evidence" value="ECO:0007669"/>
    <property type="project" value="InterPro"/>
</dbReference>
<dbReference type="Gene3D" id="2.60.40.420">
    <property type="entry name" value="Cupredoxins - blue copper proteins"/>
    <property type="match status" value="1"/>
</dbReference>
<comment type="catalytic activity">
    <reaction evidence="1">
        <text>chorismate = prephenate</text>
        <dbReference type="Rhea" id="RHEA:13897"/>
        <dbReference type="ChEBI" id="CHEBI:29748"/>
        <dbReference type="ChEBI" id="CHEBI:29934"/>
        <dbReference type="EC" id="5.4.99.5"/>
    </reaction>
</comment>
<evidence type="ECO:0000259" key="10">
    <source>
        <dbReference type="PROSITE" id="PS51485"/>
    </source>
</evidence>
<keyword evidence="6" id="KW-0057">Aromatic amino acid biosynthesis</keyword>
<name>A0A7J6H6C0_CANSA</name>
<dbReference type="GO" id="GO:0042803">
    <property type="term" value="F:protein homodimerization activity"/>
    <property type="evidence" value="ECO:0007669"/>
    <property type="project" value="UniProtKB-ARBA"/>
</dbReference>
<sequence length="1398" mass="155888">MEAKLIGATFPAVIRPCHGSNSRPSSIFGLKTWQSPNLFLTFKSKSLPTKTLQSFPAFAMTNGSFATKERTDDSDNLTLEAIRYSLIRQEDSIIYSLLERTQYCYNADAYDPSAFSMDGFNGSLVEFMVRETEKLHAQVGRYKSPDEHPFFPNDLPNPLLPPMQYPQVLHHSADSININGKVWDMYFRDLIPRLVKEGDDGNCGSTAVCDTSCLQVLSKRIHYGKYVAEAKFRSSPEAYEVAIKEQDKEKLMALLTYPTVEEAVKRRVERKAKTYGQEMPVNIDDNGAADPVYKIKPSVVADLYGEWIMPLTKEVQGWWVNETETEFSREKKRVLHPLKMSLFTKALPFGSPATVTGLLAFLFAVLFMAPQVSAKRWIVGGKMGWTTNVNYTIWAQDKHFYNGDWLCNFSISSLLWETCYYTLYSYLVTFLSSVFVYDRNQNDVIEVNKTNYETCNAEHPVHNWTTGAGRDVTPLNVTRHYYFISSKGSCYGGMKVAIRVENLPPPPSGAPLKEKNTATKSTHQSLFILPVVFAIGAAWDAFLRFGFDHYFDFEYSSTFSLMEKKRKGSAPRKAAVAVAVVVAWLGAISGATAKAVLHKVGGSKGWNENVNYTQWSTTTAPFFLGDWLCYCFHGMRLTIFVVKDDATGGSATLPPAIANADNNTFAPVAFKGLNGGLSTNSKVLFKWPCLDLEGNNLKCNYHQSFGVSRNNNLSPEPATQETENLILNAVNMNFLERLNLAWRILFPSPTTKRKSVANIAKQRLKMILFSDRCAVSDEAKQKIVSNIVGALSDFVEIDSQDKVQLSVSTDTDLGTVYSVTVPVKRVKPEYQAVDEYENGTITNVDYKDNGEASGSVDVTFDFFIPDENSSRKTHKDGAMRLKTAWKVCPPFLATFCPSSVAELKSFMTGSTLSSCSIPIINVSGKRVERLIRRPPKPQPISANWIFLDPSLRSDEGNNWGYHRPHYHITHNPIPSSSPMASIWCHSLTLLPIHKSSSSSLSNPTLVFPSLAKISKPNSFSRPLIKLCSSGNGATNPTTSSSTVPDEEEAQNLPTELSMSIDNLLSFFNINLGHWNGSFFQFDAGGKLLHKLDTKLAVSSYGEDDLASLIQTLYIKLPPSTVSGSEDDDDELEWAEYKIKETNMFTVDKYQQIGYFPNEKAFSLRYQTAGMLETVLRQGVLGEDDIGEESPRNLKLPSRRPSIVCESCLYSLEKDMRARAFHIMDPKGVVEMLLIFLEERGEGLLDHPSISHTTADNTDRVSPFLGRWKGHSLTKRSGVYGATIAEADTVASLEMDDKGKLIQNMASTSAGGDVTTSVPWTGVMLNNMVIFEGGYQITLLPGGMYMGSPCDVSRSVAESKSFHLEFCWLESPGKRQRLVRTYDVEGLAVSSTYFYETKI</sequence>
<evidence type="ECO:0000256" key="2">
    <source>
        <dbReference type="ARBA" id="ARBA00004817"/>
    </source>
</evidence>
<dbReference type="UniPathway" id="UPA00120">
    <property type="reaction ID" value="UER00203"/>
</dbReference>
<keyword evidence="5" id="KW-0028">Amino-acid biosynthesis</keyword>
<feature type="domain" description="Phytocyanin" evidence="10">
    <location>
        <begin position="375"/>
        <end position="502"/>
    </location>
</feature>
<keyword evidence="9" id="KW-1133">Transmembrane helix</keyword>
<protein>
    <recommendedName>
        <fullName evidence="4">chorismate mutase</fullName>
        <ecNumber evidence="4">5.4.99.5</ecNumber>
    </recommendedName>
</protein>
<keyword evidence="7" id="KW-0413">Isomerase</keyword>
<dbReference type="InterPro" id="IPR012674">
    <property type="entry name" value="Calycin"/>
</dbReference>
<feature type="compositionally biased region" description="Polar residues" evidence="8">
    <location>
        <begin position="1030"/>
        <end position="1043"/>
    </location>
</feature>
<evidence type="ECO:0000256" key="5">
    <source>
        <dbReference type="ARBA" id="ARBA00022605"/>
    </source>
</evidence>
<dbReference type="FunFam" id="2.40.128.20:FF:000013">
    <property type="entry name" value="OsWRKY4 family protein"/>
    <property type="match status" value="1"/>
</dbReference>